<reference evidence="1" key="1">
    <citation type="submission" date="2022-07" db="EMBL/GenBank/DDBJ databases">
        <title>Genome Sequence of Phlebia brevispora.</title>
        <authorList>
            <person name="Buettner E."/>
        </authorList>
    </citation>
    <scope>NUCLEOTIDE SEQUENCE</scope>
    <source>
        <strain evidence="1">MPL23</strain>
    </source>
</reference>
<keyword evidence="2" id="KW-1185">Reference proteome</keyword>
<gene>
    <name evidence="1" type="ORF">NM688_g3911</name>
</gene>
<name>A0ACC1T4S0_9APHY</name>
<evidence type="ECO:0000313" key="1">
    <source>
        <dbReference type="EMBL" id="KAJ3552895.1"/>
    </source>
</evidence>
<dbReference type="EMBL" id="JANHOG010000604">
    <property type="protein sequence ID" value="KAJ3552895.1"/>
    <property type="molecule type" value="Genomic_DNA"/>
</dbReference>
<accession>A0ACC1T4S0</accession>
<protein>
    <submittedName>
        <fullName evidence="1">Uncharacterized protein</fullName>
    </submittedName>
</protein>
<comment type="caution">
    <text evidence="1">The sequence shown here is derived from an EMBL/GenBank/DDBJ whole genome shotgun (WGS) entry which is preliminary data.</text>
</comment>
<evidence type="ECO:0000313" key="2">
    <source>
        <dbReference type="Proteomes" id="UP001148662"/>
    </source>
</evidence>
<sequence length="923" mass="99645">MAATDEQHRDPSKMSAPSRTPSGSPLPTPNSSQIRLHDGKGRPRKLSQNGQDSASSVLDEMDPWGSNWHNRSPYDLGSHDRSSPDLSEHSPVVHVPPPARPRRNSLTPPMRHKTTVPSPLSQSTSAVHLASEPLSSHLPRRLSKSRRPFRGLFSSSSDSTAYGSRSAPVTPGDFSNSLGRRTSRTGSLIPPSISSSSASLAPTEKKARRGSILSRIARRFSVMRKSDTSPSLHDSISARQSLSADVGAGGIQAPSQPQRPPLEQKSSDQSKRVPPPSAEREALRASHDTPRQGSIDAQSVVSIDPSFSAVKLHVANPDEPMRSPMQVNTSLPKLDHGVEVNSPERAQHVLDVPLRNSPSPIDMAEYHRIPHTALSVISEGDTYISTPRSKPLTTLEASPMSLPSIPSILSQPNNAPPPVPHDILVTPASPPLPSLPPPTPVSKEEASLPPTPKSTTASSLSTATPTPVAKTVPLPSTASAYQAHASSYATEQTDRSSSFREEERDTVPSEMYSPSSIRAPFIDADSLARASMIVNPPTPMASSLSIAPAPITIPHPSTQPDVGKAVHNSSPKNSVTRTKSRHTETFQLVRSNSGDVQTIGQRFLVEGEHWEVVESPVERSPTKKSRRSERAEGKKRESSSDDSDAQRKRSVHRKSASANDRRPGDHEHSRVSRARSTDTPRHNSSVERRNSAKERHSVEGTRSTQTPIIYGPRSPVSPAGHALTGLERQTSTSASTRPSSEFQPTADLNALKARDNWEMERLWKGRSAIYGTEGVTIPMPRPHISSDSRPTTIMSADLQRASTIPSVGDSTSTLSPVHGSNHTYFVLQAPHQGVHQAQTYSQYPSPPPPVIYTTDTSVPSSGHFHQTALNRSFTDNVPFPNIAKVPEMPPPRPNPLPDLPRMTAYKPPPLPPSLANIGTGTPA</sequence>
<organism evidence="1 2">
    <name type="scientific">Phlebia brevispora</name>
    <dbReference type="NCBI Taxonomy" id="194682"/>
    <lineage>
        <taxon>Eukaryota</taxon>
        <taxon>Fungi</taxon>
        <taxon>Dikarya</taxon>
        <taxon>Basidiomycota</taxon>
        <taxon>Agaricomycotina</taxon>
        <taxon>Agaricomycetes</taxon>
        <taxon>Polyporales</taxon>
        <taxon>Meruliaceae</taxon>
        <taxon>Phlebia</taxon>
    </lineage>
</organism>
<dbReference type="Proteomes" id="UP001148662">
    <property type="component" value="Unassembled WGS sequence"/>
</dbReference>
<proteinExistence type="predicted"/>